<dbReference type="Pfam" id="PF01885">
    <property type="entry name" value="PTS_2-RNA"/>
    <property type="match status" value="1"/>
</dbReference>
<organism evidence="1 2">
    <name type="scientific">Methanosalsum natronophilum</name>
    <dbReference type="NCBI Taxonomy" id="768733"/>
    <lineage>
        <taxon>Archaea</taxon>
        <taxon>Methanobacteriati</taxon>
        <taxon>Methanobacteriota</taxon>
        <taxon>Stenosarchaea group</taxon>
        <taxon>Methanomicrobia</taxon>
        <taxon>Methanosarcinales</taxon>
        <taxon>Methanosarcinaceae</taxon>
        <taxon>Methanosalsum</taxon>
    </lineage>
</organism>
<reference evidence="1 2" key="1">
    <citation type="submission" date="2018-08" db="EMBL/GenBank/DDBJ databases">
        <title>The metabolism and importance of syntrophic acetate oxidation coupled to methane or sulfide production in haloalkaline environments.</title>
        <authorList>
            <person name="Timmers P.H.A."/>
            <person name="Vavourakis C.D."/>
            <person name="Sorokin D.Y."/>
            <person name="Sinninghe Damste J.S."/>
            <person name="Muyzer G."/>
            <person name="Stams A.J.M."/>
            <person name="Plugge C.M."/>
        </authorList>
    </citation>
    <scope>NUCLEOTIDE SEQUENCE [LARGE SCALE GENOMIC DNA]</scope>
    <source>
        <strain evidence="1">MSAO_Arc3</strain>
    </source>
</reference>
<gene>
    <name evidence="1" type="ORF">D5R95_05715</name>
</gene>
<dbReference type="PANTHER" id="PTHR12684:SF2">
    <property type="entry name" value="TRNA 2'-PHOSPHOTRANSFERASE 1"/>
    <property type="match status" value="1"/>
</dbReference>
<dbReference type="AlphaFoldDB" id="A0A3R8CBZ7"/>
<dbReference type="PANTHER" id="PTHR12684">
    <property type="entry name" value="PUTATIVE PHOSPHOTRANSFERASE"/>
    <property type="match status" value="1"/>
</dbReference>
<evidence type="ECO:0000313" key="1">
    <source>
        <dbReference type="EMBL" id="RQD84495.1"/>
    </source>
</evidence>
<dbReference type="GO" id="GO:0000215">
    <property type="term" value="F:tRNA 2'-phosphotransferase activity"/>
    <property type="evidence" value="ECO:0007669"/>
    <property type="project" value="TreeGrafter"/>
</dbReference>
<dbReference type="EMBL" id="QZAB01000357">
    <property type="protein sequence ID" value="RQD84495.1"/>
    <property type="molecule type" value="Genomic_DNA"/>
</dbReference>
<proteinExistence type="predicted"/>
<feature type="non-terminal residue" evidence="1">
    <location>
        <position position="111"/>
    </location>
</feature>
<name>A0A3R8CBZ7_9EURY</name>
<sequence length="111" mass="12932">MIRKCSDDGYFRGEVCPYCKNKGKFVLDSEKEQRIGKFVSGVLRHFPNDVGLSMDKEGWVDFDGFLDATKKRYKWAKKESLISLVESDEKQRYEIISNKIRARYGHSVNVD</sequence>
<accession>A0A3R8CBZ7</accession>
<dbReference type="Proteomes" id="UP000284763">
    <property type="component" value="Unassembled WGS sequence"/>
</dbReference>
<dbReference type="InterPro" id="IPR042080">
    <property type="entry name" value="RNA_2'-PTrans_N"/>
</dbReference>
<evidence type="ECO:0000313" key="2">
    <source>
        <dbReference type="Proteomes" id="UP000284763"/>
    </source>
</evidence>
<dbReference type="GO" id="GO:0006388">
    <property type="term" value="P:tRNA splicing, via endonucleolytic cleavage and ligation"/>
    <property type="evidence" value="ECO:0007669"/>
    <property type="project" value="TreeGrafter"/>
</dbReference>
<keyword evidence="1" id="KW-0808">Transferase</keyword>
<dbReference type="InterPro" id="IPR002745">
    <property type="entry name" value="Ptrans_KptA/Tpt1"/>
</dbReference>
<dbReference type="Gene3D" id="1.10.10.970">
    <property type="entry name" value="RNA 2'-phosphotransferase, Tpt1/KptA family, N-terminal domain"/>
    <property type="match status" value="1"/>
</dbReference>
<protein>
    <submittedName>
        <fullName evidence="1">RNA 2'-phosphotransferase</fullName>
    </submittedName>
</protein>
<dbReference type="SUPFAM" id="SSF56399">
    <property type="entry name" value="ADP-ribosylation"/>
    <property type="match status" value="1"/>
</dbReference>
<comment type="caution">
    <text evidence="1">The sequence shown here is derived from an EMBL/GenBank/DDBJ whole genome shotgun (WGS) entry which is preliminary data.</text>
</comment>